<comment type="subcellular location">
    <subcellularLocation>
        <location evidence="1">Cell membrane</location>
        <topology evidence="1">Multi-pass membrane protein</topology>
    </subcellularLocation>
</comment>
<keyword evidence="2" id="KW-1003">Cell membrane</keyword>
<protein>
    <recommendedName>
        <fullName evidence="6">Cardiolipin synthase N-terminal domain-containing protein</fullName>
    </recommendedName>
</protein>
<evidence type="ECO:0000259" key="6">
    <source>
        <dbReference type="Pfam" id="PF13396"/>
    </source>
</evidence>
<dbReference type="InterPro" id="IPR027379">
    <property type="entry name" value="CLS_N"/>
</dbReference>
<evidence type="ECO:0000256" key="5">
    <source>
        <dbReference type="ARBA" id="ARBA00023136"/>
    </source>
</evidence>
<proteinExistence type="predicted"/>
<evidence type="ECO:0000313" key="8">
    <source>
        <dbReference type="Proteomes" id="UP001596244"/>
    </source>
</evidence>
<feature type="domain" description="Cardiolipin synthase N-terminal" evidence="6">
    <location>
        <begin position="38"/>
        <end position="78"/>
    </location>
</feature>
<organism evidence="7 8">
    <name type="scientific">Corynebacterium nasicanis</name>
    <dbReference type="NCBI Taxonomy" id="1448267"/>
    <lineage>
        <taxon>Bacteria</taxon>
        <taxon>Bacillati</taxon>
        <taxon>Actinomycetota</taxon>
        <taxon>Actinomycetes</taxon>
        <taxon>Mycobacteriales</taxon>
        <taxon>Corynebacteriaceae</taxon>
        <taxon>Corynebacterium</taxon>
    </lineage>
</organism>
<keyword evidence="5" id="KW-0472">Membrane</keyword>
<evidence type="ECO:0000256" key="1">
    <source>
        <dbReference type="ARBA" id="ARBA00004651"/>
    </source>
</evidence>
<gene>
    <name evidence="7" type="ORF">ACFPUZ_04175</name>
</gene>
<name>A0ABW1Q9F3_9CORY</name>
<dbReference type="EMBL" id="JBHSQE010000002">
    <property type="protein sequence ID" value="MFC6146002.1"/>
    <property type="molecule type" value="Genomic_DNA"/>
</dbReference>
<keyword evidence="4" id="KW-1133">Transmembrane helix</keyword>
<accession>A0ABW1Q9F3</accession>
<evidence type="ECO:0000313" key="7">
    <source>
        <dbReference type="EMBL" id="MFC6146002.1"/>
    </source>
</evidence>
<dbReference type="RefSeq" id="WP_377000184.1">
    <property type="nucleotide sequence ID" value="NZ_JBHSQE010000002.1"/>
</dbReference>
<comment type="caution">
    <text evidence="7">The sequence shown here is derived from an EMBL/GenBank/DDBJ whole genome shotgun (WGS) entry which is preliminary data.</text>
</comment>
<dbReference type="Pfam" id="PF13396">
    <property type="entry name" value="PLDc_N"/>
    <property type="match status" value="1"/>
</dbReference>
<evidence type="ECO:0000256" key="3">
    <source>
        <dbReference type="ARBA" id="ARBA00022692"/>
    </source>
</evidence>
<reference evidence="8" key="1">
    <citation type="journal article" date="2019" name="Int. J. Syst. Evol. Microbiol.">
        <title>The Global Catalogue of Microorganisms (GCM) 10K type strain sequencing project: providing services to taxonomists for standard genome sequencing and annotation.</title>
        <authorList>
            <consortium name="The Broad Institute Genomics Platform"/>
            <consortium name="The Broad Institute Genome Sequencing Center for Infectious Disease"/>
            <person name="Wu L."/>
            <person name="Ma J."/>
        </authorList>
    </citation>
    <scope>NUCLEOTIDE SEQUENCE [LARGE SCALE GENOMIC DNA]</scope>
    <source>
        <strain evidence="8">CCUG 51943</strain>
    </source>
</reference>
<keyword evidence="8" id="KW-1185">Reference proteome</keyword>
<keyword evidence="3" id="KW-0812">Transmembrane</keyword>
<evidence type="ECO:0000256" key="2">
    <source>
        <dbReference type="ARBA" id="ARBA00022475"/>
    </source>
</evidence>
<evidence type="ECO:0000256" key="4">
    <source>
        <dbReference type="ARBA" id="ARBA00022989"/>
    </source>
</evidence>
<dbReference type="Proteomes" id="UP001596244">
    <property type="component" value="Unassembled WGS sequence"/>
</dbReference>
<sequence>MNNLNPSLSQLRTEFSDLSTPARAGVVAAVLVELAAKVGAWVDLSRRPAAAVRGPKWAWALAQLINGLGPAAYWAYGRK</sequence>